<comment type="function">
    <text evidence="8 9">Involved in peptidoglycan biosynthesis. Transports lipid-linked peptidoglycan precursors from the inner to the outer leaflet of the cytoplasmic membrane.</text>
</comment>
<feature type="transmembrane region" description="Helical" evidence="8">
    <location>
        <begin position="54"/>
        <end position="76"/>
    </location>
</feature>
<dbReference type="PANTHER" id="PTHR47019">
    <property type="entry name" value="LIPID II FLIPPASE MURJ"/>
    <property type="match status" value="1"/>
</dbReference>
<keyword evidence="7 8" id="KW-0472">Membrane</keyword>
<feature type="transmembrane region" description="Helical" evidence="8">
    <location>
        <begin position="190"/>
        <end position="209"/>
    </location>
</feature>
<sequence length="521" mass="57583">MKSQKKTTKTVVLVMIIMIVSRLLGFVREVIMTNTFGRGMETDAFFAAFTIPDVMYYLLVGGALSSAFIPVFTSYLSKGDEEEGWKVASTFINISIILLLLLSVLGMIFADYLVPFVAYNFKGEQLNLTVELTRFMFPAVTFTALAGLETGILNSYKIFNVPSIGPILYNIGIIFGTIFLSSEFGIKGMAIGVVCGAVSNFLFQFLFVIKKAKKYKFILDLKHPGVKKIFKLIIPAFIGLSVTQINLIVNQNIASGFDEGSITALRLANRIMQLPLGIFSVSIATVIFPTITSQIARGELNDFRETFSMGMRNIFFVTIPSAIGLMTIGVPLIRLLFVRGAFNEYDAQITASILIFYTLGLAFQGGVQLLTRGFYANHDTKTPVKISFVAVLGNILLSLFLGLTTPMNVKGLAFAYSITSFINMSMLFNTLRKKMGGINGKEILVSGLKTTFASIVMGVFIIILNLIFSKYFNVYDKQIQLLQVSIGVLLGAGVFLFTANILKMQEVRDMILILKRKKIKN</sequence>
<evidence type="ECO:0000256" key="3">
    <source>
        <dbReference type="ARBA" id="ARBA00022692"/>
    </source>
</evidence>
<evidence type="ECO:0000256" key="2">
    <source>
        <dbReference type="ARBA" id="ARBA00022475"/>
    </source>
</evidence>
<gene>
    <name evidence="8" type="primary">murJ</name>
    <name evidence="10" type="ORF">SAMN02744040_00700</name>
</gene>
<dbReference type="GO" id="GO:0009252">
    <property type="term" value="P:peptidoglycan biosynthetic process"/>
    <property type="evidence" value="ECO:0007669"/>
    <property type="project" value="UniProtKB-UniRule"/>
</dbReference>
<dbReference type="RefSeq" id="WP_072723683.1">
    <property type="nucleotide sequence ID" value="NZ_FQXH01000007.1"/>
</dbReference>
<keyword evidence="11" id="KW-1185">Reference proteome</keyword>
<comment type="similarity">
    <text evidence="8 9">Belongs to the MurJ/MviN family.</text>
</comment>
<feature type="transmembrane region" description="Helical" evidence="8">
    <location>
        <begin position="167"/>
        <end position="184"/>
    </location>
</feature>
<organism evidence="10 11">
    <name type="scientific">Tepidibacter thalassicus DSM 15285</name>
    <dbReference type="NCBI Taxonomy" id="1123350"/>
    <lineage>
        <taxon>Bacteria</taxon>
        <taxon>Bacillati</taxon>
        <taxon>Bacillota</taxon>
        <taxon>Clostridia</taxon>
        <taxon>Peptostreptococcales</taxon>
        <taxon>Peptostreptococcaceae</taxon>
        <taxon>Tepidibacter</taxon>
    </lineage>
</organism>
<dbReference type="CDD" id="cd13123">
    <property type="entry name" value="MATE_MurJ_like"/>
    <property type="match status" value="1"/>
</dbReference>
<feature type="transmembrane region" description="Helical" evidence="8">
    <location>
        <begin position="12"/>
        <end position="34"/>
    </location>
</feature>
<dbReference type="Proteomes" id="UP000242520">
    <property type="component" value="Unassembled WGS sequence"/>
</dbReference>
<protein>
    <recommendedName>
        <fullName evidence="8">Probable lipid II flippase MurJ</fullName>
    </recommendedName>
</protein>
<proteinExistence type="inferred from homology"/>
<reference evidence="11" key="1">
    <citation type="submission" date="2016-11" db="EMBL/GenBank/DDBJ databases">
        <authorList>
            <person name="Varghese N."/>
            <person name="Submissions S."/>
        </authorList>
    </citation>
    <scope>NUCLEOTIDE SEQUENCE [LARGE SCALE GENOMIC DNA]</scope>
    <source>
        <strain evidence="11">DSM 15285</strain>
    </source>
</reference>
<evidence type="ECO:0000256" key="5">
    <source>
        <dbReference type="ARBA" id="ARBA00022984"/>
    </source>
</evidence>
<dbReference type="PIRSF" id="PIRSF002869">
    <property type="entry name" value="MviN"/>
    <property type="match status" value="1"/>
</dbReference>
<dbReference type="GO" id="GO:0008360">
    <property type="term" value="P:regulation of cell shape"/>
    <property type="evidence" value="ECO:0007669"/>
    <property type="project" value="UniProtKB-UniRule"/>
</dbReference>
<comment type="subcellular location">
    <subcellularLocation>
        <location evidence="1 8">Cell membrane</location>
        <topology evidence="1 8">Multi-pass membrane protein</topology>
    </subcellularLocation>
</comment>
<feature type="transmembrane region" description="Helical" evidence="8">
    <location>
        <begin position="135"/>
        <end position="155"/>
    </location>
</feature>
<feature type="transmembrane region" description="Helical" evidence="8">
    <location>
        <begin position="271"/>
        <end position="292"/>
    </location>
</feature>
<dbReference type="AlphaFoldDB" id="A0A1M5PZH4"/>
<name>A0A1M5PZH4_9FIRM</name>
<feature type="transmembrane region" description="Helical" evidence="8">
    <location>
        <begin position="229"/>
        <end position="249"/>
    </location>
</feature>
<keyword evidence="8 9" id="KW-0813">Transport</keyword>
<feature type="transmembrane region" description="Helical" evidence="8">
    <location>
        <begin position="88"/>
        <end position="115"/>
    </location>
</feature>
<keyword evidence="4 8" id="KW-0133">Cell shape</keyword>
<evidence type="ECO:0000256" key="6">
    <source>
        <dbReference type="ARBA" id="ARBA00022989"/>
    </source>
</evidence>
<feature type="transmembrane region" description="Helical" evidence="8">
    <location>
        <begin position="480"/>
        <end position="502"/>
    </location>
</feature>
<dbReference type="InterPro" id="IPR051050">
    <property type="entry name" value="Lipid_II_flippase_MurJ/MviN"/>
</dbReference>
<evidence type="ECO:0000256" key="1">
    <source>
        <dbReference type="ARBA" id="ARBA00004651"/>
    </source>
</evidence>
<dbReference type="GO" id="GO:0034204">
    <property type="term" value="P:lipid translocation"/>
    <property type="evidence" value="ECO:0007669"/>
    <property type="project" value="TreeGrafter"/>
</dbReference>
<dbReference type="NCBIfam" id="TIGR01695">
    <property type="entry name" value="murJ_mviN"/>
    <property type="match status" value="1"/>
</dbReference>
<dbReference type="PRINTS" id="PR01806">
    <property type="entry name" value="VIRFACTRMVIN"/>
</dbReference>
<keyword evidence="5 8" id="KW-0573">Peptidoglycan synthesis</keyword>
<evidence type="ECO:0000313" key="11">
    <source>
        <dbReference type="Proteomes" id="UP000242520"/>
    </source>
</evidence>
<keyword evidence="8 9" id="KW-0961">Cell wall biogenesis/degradation</keyword>
<dbReference type="PANTHER" id="PTHR47019:SF1">
    <property type="entry name" value="LIPID II FLIPPASE MURJ"/>
    <property type="match status" value="1"/>
</dbReference>
<dbReference type="UniPathway" id="UPA00219"/>
<feature type="transmembrane region" description="Helical" evidence="8">
    <location>
        <begin position="349"/>
        <end position="370"/>
    </location>
</feature>
<comment type="pathway">
    <text evidence="8">Cell wall biogenesis; peptidoglycan biosynthesis.</text>
</comment>
<keyword evidence="3 8" id="KW-0812">Transmembrane</keyword>
<dbReference type="STRING" id="1123350.SAMN02744040_00700"/>
<feature type="transmembrane region" description="Helical" evidence="8">
    <location>
        <begin position="443"/>
        <end position="468"/>
    </location>
</feature>
<dbReference type="GO" id="GO:0005886">
    <property type="term" value="C:plasma membrane"/>
    <property type="evidence" value="ECO:0007669"/>
    <property type="project" value="UniProtKB-SubCell"/>
</dbReference>
<evidence type="ECO:0000256" key="4">
    <source>
        <dbReference type="ARBA" id="ARBA00022960"/>
    </source>
</evidence>
<dbReference type="Pfam" id="PF03023">
    <property type="entry name" value="MurJ"/>
    <property type="match status" value="1"/>
</dbReference>
<evidence type="ECO:0000256" key="8">
    <source>
        <dbReference type="HAMAP-Rule" id="MF_02078"/>
    </source>
</evidence>
<feature type="transmembrane region" description="Helical" evidence="8">
    <location>
        <begin position="313"/>
        <end position="337"/>
    </location>
</feature>
<dbReference type="EMBL" id="FQXH01000007">
    <property type="protein sequence ID" value="SHH07100.1"/>
    <property type="molecule type" value="Genomic_DNA"/>
</dbReference>
<dbReference type="GO" id="GO:0071555">
    <property type="term" value="P:cell wall organization"/>
    <property type="evidence" value="ECO:0007669"/>
    <property type="project" value="UniProtKB-UniRule"/>
</dbReference>
<feature type="transmembrane region" description="Helical" evidence="8">
    <location>
        <begin position="413"/>
        <end position="431"/>
    </location>
</feature>
<dbReference type="OrthoDB" id="9804143at2"/>
<keyword evidence="2 8" id="KW-1003">Cell membrane</keyword>
<evidence type="ECO:0000256" key="9">
    <source>
        <dbReference type="PIRNR" id="PIRNR002869"/>
    </source>
</evidence>
<dbReference type="HAMAP" id="MF_02078">
    <property type="entry name" value="MurJ_MviN"/>
    <property type="match status" value="1"/>
</dbReference>
<dbReference type="InterPro" id="IPR004268">
    <property type="entry name" value="MurJ"/>
</dbReference>
<accession>A0A1M5PZH4</accession>
<feature type="transmembrane region" description="Helical" evidence="8">
    <location>
        <begin position="382"/>
        <end position="401"/>
    </location>
</feature>
<evidence type="ECO:0000313" key="10">
    <source>
        <dbReference type="EMBL" id="SHH07100.1"/>
    </source>
</evidence>
<evidence type="ECO:0000256" key="7">
    <source>
        <dbReference type="ARBA" id="ARBA00023136"/>
    </source>
</evidence>
<keyword evidence="6 8" id="KW-1133">Transmembrane helix</keyword>
<dbReference type="GO" id="GO:0015648">
    <property type="term" value="F:lipid-linked peptidoglycan transporter activity"/>
    <property type="evidence" value="ECO:0007669"/>
    <property type="project" value="UniProtKB-UniRule"/>
</dbReference>